<dbReference type="InterPro" id="IPR000653">
    <property type="entry name" value="DegT/StrS_aminotransferase"/>
</dbReference>
<comment type="caution">
    <text evidence="5">The sequence shown here is derived from an EMBL/GenBank/DDBJ whole genome shotgun (WGS) entry which is preliminary data.</text>
</comment>
<dbReference type="InterPro" id="IPR015421">
    <property type="entry name" value="PyrdxlP-dep_Trfase_major"/>
</dbReference>
<dbReference type="GO" id="GO:0008483">
    <property type="term" value="F:transaminase activity"/>
    <property type="evidence" value="ECO:0007669"/>
    <property type="project" value="TreeGrafter"/>
</dbReference>
<dbReference type="InterPro" id="IPR015424">
    <property type="entry name" value="PyrdxlP-dep_Trfase"/>
</dbReference>
<comment type="similarity">
    <text evidence="1 4">Belongs to the DegT/DnrJ/EryC1 family.</text>
</comment>
<organism evidence="5 6">
    <name type="scientific">Tannerella sp. oral taxon BU063 isolate Cell 6/7/9</name>
    <dbReference type="NCBI Taxonomy" id="1411021"/>
    <lineage>
        <taxon>Bacteria</taxon>
        <taxon>Pseudomonadati</taxon>
        <taxon>Bacteroidota</taxon>
        <taxon>Bacteroidia</taxon>
        <taxon>Bacteroidales</taxon>
        <taxon>Tannerellaceae</taxon>
        <taxon>Tannerella</taxon>
    </lineage>
</organism>
<evidence type="ECO:0000256" key="3">
    <source>
        <dbReference type="PIRSR" id="PIRSR000390-2"/>
    </source>
</evidence>
<protein>
    <submittedName>
        <fullName evidence="5">Pyridoxal-5'-phosphate-dependent protein</fullName>
    </submittedName>
</protein>
<proteinExistence type="inferred from homology"/>
<keyword evidence="6" id="KW-1185">Reference proteome</keyword>
<accession>W2CU84</accession>
<dbReference type="Gene3D" id="3.90.1150.10">
    <property type="entry name" value="Aspartate Aminotransferase, domain 1"/>
    <property type="match status" value="1"/>
</dbReference>
<dbReference type="Pfam" id="PF01041">
    <property type="entry name" value="DegT_DnrJ_EryC1"/>
    <property type="match status" value="1"/>
</dbReference>
<dbReference type="PANTHER" id="PTHR30244">
    <property type="entry name" value="TRANSAMINASE"/>
    <property type="match status" value="1"/>
</dbReference>
<dbReference type="Gene3D" id="3.40.640.10">
    <property type="entry name" value="Type I PLP-dependent aspartate aminotransferase-like (Major domain)"/>
    <property type="match status" value="1"/>
</dbReference>
<dbReference type="InterPro" id="IPR015422">
    <property type="entry name" value="PyrdxlP-dep_Trfase_small"/>
</dbReference>
<reference evidence="5 6" key="1">
    <citation type="submission" date="2013-11" db="EMBL/GenBank/DDBJ databases">
        <title>Single cell genomics of uncultured Tannerella BU063 (oral taxon 286).</title>
        <authorList>
            <person name="Beall C.J."/>
            <person name="Campbell A.G."/>
            <person name="Griffen A.L."/>
            <person name="Podar M."/>
            <person name="Leys E.J."/>
        </authorList>
    </citation>
    <scope>NUCLEOTIDE SEQUENCE [LARGE SCALE GENOMIC DNA]</scope>
    <source>
        <strain evidence="5">Cell 6/7/9</strain>
    </source>
</reference>
<sequence length="387" mass="43870">MDKIVPFIPYGKQNITDEDIQAVVDVLKSDLLTQGPKIQEFERAFADYVGAKYAVAVNNATAGLHLSSKALGVKINDRVIVTPITFAASANCIRYCGGNVIFCDIDKHSYLLDTGLLREKLNSSPPNTYQGIVAVDFAGYPINLEELKSIADDYGLWILEDACHALGGYFIDSKGETQHCGNGKFADIAVFSFHPVKHITTGEGGMITTNNDLLYEKICLYRTHGITRTPTIMCEKGAWYNEMIDLGYNYRLTDFQAALGISQLKRAKVSLLHRRRIAQKYDQAFKSIKGIIIPHVADGYYHAYHLYVILVEDRRGMYDFLRKNNIFTQVHYIPLHWMPYYRNINNADGLLPTSEAYYQYCLSLPMFPTLTNDEQDLVIQKILEFLR</sequence>
<evidence type="ECO:0000256" key="1">
    <source>
        <dbReference type="ARBA" id="ARBA00037999"/>
    </source>
</evidence>
<dbReference type="CDD" id="cd00616">
    <property type="entry name" value="AHBA_syn"/>
    <property type="match status" value="1"/>
</dbReference>
<dbReference type="AlphaFoldDB" id="W2CU84"/>
<dbReference type="EMBL" id="AYYD01000632">
    <property type="protein sequence ID" value="ETK10710.1"/>
    <property type="molecule type" value="Genomic_DNA"/>
</dbReference>
<gene>
    <name evidence="5" type="ORF">T231_03455</name>
</gene>
<feature type="active site" description="Proton acceptor" evidence="2">
    <location>
        <position position="197"/>
    </location>
</feature>
<dbReference type="Proteomes" id="UP000018874">
    <property type="component" value="Unassembled WGS sequence"/>
</dbReference>
<evidence type="ECO:0000256" key="4">
    <source>
        <dbReference type="RuleBase" id="RU004508"/>
    </source>
</evidence>
<dbReference type="GO" id="GO:0030170">
    <property type="term" value="F:pyridoxal phosphate binding"/>
    <property type="evidence" value="ECO:0007669"/>
    <property type="project" value="TreeGrafter"/>
</dbReference>
<dbReference type="PATRIC" id="fig|1411021.3.peg.230"/>
<feature type="modified residue" description="N6-(pyridoxal phosphate)lysine" evidence="3">
    <location>
        <position position="197"/>
    </location>
</feature>
<dbReference type="PIRSF" id="PIRSF000390">
    <property type="entry name" value="PLP_StrS"/>
    <property type="match status" value="1"/>
</dbReference>
<evidence type="ECO:0000313" key="6">
    <source>
        <dbReference type="Proteomes" id="UP000018874"/>
    </source>
</evidence>
<dbReference type="InterPro" id="IPR020026">
    <property type="entry name" value="PseC"/>
</dbReference>
<evidence type="ECO:0000256" key="2">
    <source>
        <dbReference type="PIRSR" id="PIRSR000390-1"/>
    </source>
</evidence>
<dbReference type="NCBIfam" id="TIGR03588">
    <property type="entry name" value="PseC"/>
    <property type="match status" value="1"/>
</dbReference>
<dbReference type="SUPFAM" id="SSF53383">
    <property type="entry name" value="PLP-dependent transferases"/>
    <property type="match status" value="1"/>
</dbReference>
<dbReference type="GO" id="GO:0000271">
    <property type="term" value="P:polysaccharide biosynthetic process"/>
    <property type="evidence" value="ECO:0007669"/>
    <property type="project" value="TreeGrafter"/>
</dbReference>
<dbReference type="PANTHER" id="PTHR30244:SF34">
    <property type="entry name" value="DTDP-4-AMINO-4,6-DIDEOXYGALACTOSE TRANSAMINASE"/>
    <property type="match status" value="1"/>
</dbReference>
<evidence type="ECO:0000313" key="5">
    <source>
        <dbReference type="EMBL" id="ETK10710.1"/>
    </source>
</evidence>
<keyword evidence="3 4" id="KW-0663">Pyridoxal phosphate</keyword>
<name>W2CU84_9BACT</name>